<reference evidence="1" key="1">
    <citation type="submission" date="2021-06" db="EMBL/GenBank/DDBJ databases">
        <title>Comparative genomics, transcriptomics and evolutionary studies reveal genomic signatures of adaptation to plant cell wall in hemibiotrophic fungi.</title>
        <authorList>
            <consortium name="DOE Joint Genome Institute"/>
            <person name="Baroncelli R."/>
            <person name="Diaz J.F."/>
            <person name="Benocci T."/>
            <person name="Peng M."/>
            <person name="Battaglia E."/>
            <person name="Haridas S."/>
            <person name="Andreopoulos W."/>
            <person name="Labutti K."/>
            <person name="Pangilinan J."/>
            <person name="Floch G.L."/>
            <person name="Makela M.R."/>
            <person name="Henrissat B."/>
            <person name="Grigoriev I.V."/>
            <person name="Crouch J.A."/>
            <person name="De Vries R.P."/>
            <person name="Sukno S.A."/>
            <person name="Thon M.R."/>
        </authorList>
    </citation>
    <scope>NUCLEOTIDE SEQUENCE</scope>
    <source>
        <strain evidence="1">CBS 193.32</strain>
    </source>
</reference>
<protein>
    <recommendedName>
        <fullName evidence="3">NB-ARC domain-containing protein</fullName>
    </recommendedName>
</protein>
<sequence>MHFGFSRPGYLNTRKNRLYNGQYNTSTSYPQDCTKSIPLQGIPEIPPKIRQPARLLAQAEPLEIDQVIAQPWKIALGAVDVAFQERRLLLKVSTPHGPDVARQFVDVPLRVSKKAHFERHWASASTLGADRMEPNDRRTIRSFRYLDDVNDNVLAELDDKLPDSAGQDLDMLQPRLMNLKGFSNFFSTRLGPKLDPKALWGLIGLIVLPHEAAMKRIGQMLSKLGYSCGDFQLHARQSSNLSTGEKEACFEILVLMTRFLLDVVRFLREAGDIINLSYGRGYAQESWVELTATYDRAQTYINERLNRIKKMAKFGKRQAAQLSFLSRSPRSFVDSAKLPCLVLPPASTNRFFNRDEVIEEYIEKKKAEKGLRVIFWIRAETSFSIQESFADDALRLELNGAGKTLHDENRLLVKRWLQKTECKWLLVYDNVEDFGLLRANWPSPGSQGLALITTRNHSLALNPANGDLEVLPWDTANGTKFLLHLLDGHISTDLLASEAKSAYSLAERLSGHALAISNMSGLIHRRSWNISELLDKYGSSLNFNNGLEAIWGVFFKKSEA</sequence>
<keyword evidence="2" id="KW-1185">Reference proteome</keyword>
<dbReference type="Proteomes" id="UP001224890">
    <property type="component" value="Unassembled WGS sequence"/>
</dbReference>
<evidence type="ECO:0008006" key="3">
    <source>
        <dbReference type="Google" id="ProtNLM"/>
    </source>
</evidence>
<gene>
    <name evidence="1" type="ORF">BDP55DRAFT_723440</name>
</gene>
<dbReference type="InterPro" id="IPR027417">
    <property type="entry name" value="P-loop_NTPase"/>
</dbReference>
<dbReference type="AlphaFoldDB" id="A0AAJ0AX08"/>
<evidence type="ECO:0000313" key="2">
    <source>
        <dbReference type="Proteomes" id="UP001224890"/>
    </source>
</evidence>
<dbReference type="EMBL" id="JAHMHR010000003">
    <property type="protein sequence ID" value="KAK1699798.1"/>
    <property type="molecule type" value="Genomic_DNA"/>
</dbReference>
<organism evidence="1 2">
    <name type="scientific">Colletotrichum godetiae</name>
    <dbReference type="NCBI Taxonomy" id="1209918"/>
    <lineage>
        <taxon>Eukaryota</taxon>
        <taxon>Fungi</taxon>
        <taxon>Dikarya</taxon>
        <taxon>Ascomycota</taxon>
        <taxon>Pezizomycotina</taxon>
        <taxon>Sordariomycetes</taxon>
        <taxon>Hypocreomycetidae</taxon>
        <taxon>Glomerellales</taxon>
        <taxon>Glomerellaceae</taxon>
        <taxon>Colletotrichum</taxon>
        <taxon>Colletotrichum acutatum species complex</taxon>
    </lineage>
</organism>
<comment type="caution">
    <text evidence="1">The sequence shown here is derived from an EMBL/GenBank/DDBJ whole genome shotgun (WGS) entry which is preliminary data.</text>
</comment>
<dbReference type="Gene3D" id="3.40.50.300">
    <property type="entry name" value="P-loop containing nucleotide triphosphate hydrolases"/>
    <property type="match status" value="1"/>
</dbReference>
<dbReference type="GeneID" id="85463277"/>
<name>A0AAJ0AX08_9PEZI</name>
<dbReference type="RefSeq" id="XP_060435555.1">
    <property type="nucleotide sequence ID" value="XM_060578751.1"/>
</dbReference>
<evidence type="ECO:0000313" key="1">
    <source>
        <dbReference type="EMBL" id="KAK1699798.1"/>
    </source>
</evidence>
<proteinExistence type="predicted"/>
<accession>A0AAJ0AX08</accession>